<dbReference type="RefSeq" id="WP_131612675.1">
    <property type="nucleotide sequence ID" value="NZ_SJSM01000033.1"/>
</dbReference>
<reference evidence="1 2" key="1">
    <citation type="submission" date="2019-02" db="EMBL/GenBank/DDBJ databases">
        <title>Pedobacter sp. RP-3-8 sp. nov., isolated from Arctic soil.</title>
        <authorList>
            <person name="Dahal R.H."/>
        </authorList>
    </citation>
    <scope>NUCLEOTIDE SEQUENCE [LARGE SCALE GENOMIC DNA]</scope>
    <source>
        <strain evidence="1 2">RP-3-8</strain>
    </source>
</reference>
<comment type="caution">
    <text evidence="1">The sequence shown here is derived from an EMBL/GenBank/DDBJ whole genome shotgun (WGS) entry which is preliminary data.</text>
</comment>
<dbReference type="EMBL" id="SJSM01000033">
    <property type="protein sequence ID" value="TCC84498.1"/>
    <property type="molecule type" value="Genomic_DNA"/>
</dbReference>
<dbReference type="InterPro" id="IPR017850">
    <property type="entry name" value="Alkaline_phosphatase_core_sf"/>
</dbReference>
<evidence type="ECO:0000313" key="1">
    <source>
        <dbReference type="EMBL" id="TCC84498.1"/>
    </source>
</evidence>
<dbReference type="Gene3D" id="3.40.720.10">
    <property type="entry name" value="Alkaline Phosphatase, subunit A"/>
    <property type="match status" value="1"/>
</dbReference>
<dbReference type="AlphaFoldDB" id="A0A4R0MDM8"/>
<keyword evidence="2" id="KW-1185">Reference proteome</keyword>
<dbReference type="InterPro" id="IPR002591">
    <property type="entry name" value="Phosphodiest/P_Trfase"/>
</dbReference>
<dbReference type="Proteomes" id="UP000291117">
    <property type="component" value="Unassembled WGS sequence"/>
</dbReference>
<dbReference type="SUPFAM" id="SSF49899">
    <property type="entry name" value="Concanavalin A-like lectins/glucanases"/>
    <property type="match status" value="1"/>
</dbReference>
<dbReference type="Gene3D" id="2.60.120.200">
    <property type="match status" value="1"/>
</dbReference>
<dbReference type="GO" id="GO:0004553">
    <property type="term" value="F:hydrolase activity, hydrolyzing O-glycosyl compounds"/>
    <property type="evidence" value="ECO:0007669"/>
    <property type="project" value="UniProtKB-ARBA"/>
</dbReference>
<dbReference type="SUPFAM" id="SSF53649">
    <property type="entry name" value="Alkaline phosphatase-like"/>
    <property type="match status" value="1"/>
</dbReference>
<organism evidence="1 2">
    <name type="scientific">Pedobacter hiemivivus</name>
    <dbReference type="NCBI Taxonomy" id="2530454"/>
    <lineage>
        <taxon>Bacteria</taxon>
        <taxon>Pseudomonadati</taxon>
        <taxon>Bacteroidota</taxon>
        <taxon>Sphingobacteriia</taxon>
        <taxon>Sphingobacteriales</taxon>
        <taxon>Sphingobacteriaceae</taxon>
        <taxon>Pedobacter</taxon>
    </lineage>
</organism>
<dbReference type="PROSITE" id="PS51257">
    <property type="entry name" value="PROKAR_LIPOPROTEIN"/>
    <property type="match status" value="1"/>
</dbReference>
<dbReference type="GO" id="GO:0005975">
    <property type="term" value="P:carbohydrate metabolic process"/>
    <property type="evidence" value="ECO:0007669"/>
    <property type="project" value="UniProtKB-ARBA"/>
</dbReference>
<evidence type="ECO:0000313" key="2">
    <source>
        <dbReference type="Proteomes" id="UP000291117"/>
    </source>
</evidence>
<dbReference type="OrthoDB" id="279982at2"/>
<sequence>MTTTRLYQKHTRRLNLSLIALVLFTIVSCNKAFDNKLDLSEKGLEQQGNRVPKVLYIIIDGARGSAINTIQAPTLTELSENAMQTFSGISDVNGLASTSWADMLTGVNKIKHKVTQADFSGNNLTNYPMFFKQIKQNNANLRTAAFSATLAFSQNLVSNADVNQNFNNDDAAVKTALLAELKNEQASVVLAEFNGVERAGQQYGYAASIPQYSTAVLTVDAYVGEAMNALRQRPNYEKENWLVVVASNRGGSLNVPPGQNDGTLFSNPLLNSFAIFYNPRFSYQYYAKPNTTELPYEGKAVPLANDSTANIPADKAAKYNFGTTGDFTVEFKIKVLRRSTGSSNAPILFKTSSPANSTTGWWVIHSGINGGWRFGGMPASYMVSNQPALEVGEWYTLGFKIYTENNKRWVMIYQDGVKAYATAQDITTRASQNNNEELVAGYRSGFGNTTKQLITDIKIFNVAIPDNVILAYACKGAMSPKHPYYNNLIGYWPATDGSSGFFKDQSPFKNDFILKNKYEWAAFSDYSPKFCVDLPEDIYTRIPNGIDIPSVIYGWMNIKSLNMGLDGKTWIPIYNDVKP</sequence>
<name>A0A4R0MDM8_9SPHI</name>
<gene>
    <name evidence="1" type="ORF">EZ444_25420</name>
</gene>
<accession>A0A4R0MDM8</accession>
<protein>
    <submittedName>
        <fullName evidence="1">DUF4983 domain-containing protein</fullName>
    </submittedName>
</protein>
<dbReference type="InterPro" id="IPR013320">
    <property type="entry name" value="ConA-like_dom_sf"/>
</dbReference>
<proteinExistence type="predicted"/>
<dbReference type="Pfam" id="PF01663">
    <property type="entry name" value="Phosphodiest"/>
    <property type="match status" value="1"/>
</dbReference>